<sequence>MATSFELPSAILARKTFELPPQPITHCRENSTPLTTIKFFSIRFCSTGLRICQSCSSLATGLRTLFAHSSIWNIFYEKQLGNLALSTFIPEMGIRLDNMILSYIIFVNTIITILPKPKGVVLNQSQVLCTALNCVQL</sequence>
<dbReference type="Proteomes" id="UP000235392">
    <property type="component" value="Unassembled WGS sequence"/>
</dbReference>
<proteinExistence type="predicted"/>
<protein>
    <submittedName>
        <fullName evidence="1">Uncharacterized protein</fullName>
    </submittedName>
</protein>
<gene>
    <name evidence="1" type="ORF">PCASD_11857</name>
</gene>
<reference evidence="1 2" key="1">
    <citation type="submission" date="2017-11" db="EMBL/GenBank/DDBJ databases">
        <title>De novo assembly and phasing of dikaryotic genomes from two isolates of Puccinia coronata f. sp. avenae, the causal agent of oat crown rust.</title>
        <authorList>
            <person name="Miller M.E."/>
            <person name="Zhang Y."/>
            <person name="Omidvar V."/>
            <person name="Sperschneider J."/>
            <person name="Schwessinger B."/>
            <person name="Raley C."/>
            <person name="Palmer J.M."/>
            <person name="Garnica D."/>
            <person name="Upadhyaya N."/>
            <person name="Rathjen J."/>
            <person name="Taylor J.M."/>
            <person name="Park R.F."/>
            <person name="Dodds P.N."/>
            <person name="Hirsch C.D."/>
            <person name="Kianian S.F."/>
            <person name="Figueroa M."/>
        </authorList>
    </citation>
    <scope>NUCLEOTIDE SEQUENCE [LARGE SCALE GENOMIC DNA]</scope>
    <source>
        <strain evidence="1">12SD80</strain>
    </source>
</reference>
<name>A0A2N5UTQ2_9BASI</name>
<dbReference type="AlphaFoldDB" id="A0A2N5UTQ2"/>
<organism evidence="1 2">
    <name type="scientific">Puccinia coronata f. sp. avenae</name>
    <dbReference type="NCBI Taxonomy" id="200324"/>
    <lineage>
        <taxon>Eukaryota</taxon>
        <taxon>Fungi</taxon>
        <taxon>Dikarya</taxon>
        <taxon>Basidiomycota</taxon>
        <taxon>Pucciniomycotina</taxon>
        <taxon>Pucciniomycetes</taxon>
        <taxon>Pucciniales</taxon>
        <taxon>Pucciniaceae</taxon>
        <taxon>Puccinia</taxon>
    </lineage>
</organism>
<dbReference type="EMBL" id="PGCI01000093">
    <property type="protein sequence ID" value="PLW41123.1"/>
    <property type="molecule type" value="Genomic_DNA"/>
</dbReference>
<accession>A0A2N5UTQ2</accession>
<evidence type="ECO:0000313" key="1">
    <source>
        <dbReference type="EMBL" id="PLW41123.1"/>
    </source>
</evidence>
<comment type="caution">
    <text evidence="1">The sequence shown here is derived from an EMBL/GenBank/DDBJ whole genome shotgun (WGS) entry which is preliminary data.</text>
</comment>
<evidence type="ECO:0000313" key="2">
    <source>
        <dbReference type="Proteomes" id="UP000235392"/>
    </source>
</evidence>